<keyword evidence="1" id="KW-0862">Zinc</keyword>
<feature type="compositionally biased region" description="Basic and acidic residues" evidence="2">
    <location>
        <begin position="359"/>
        <end position="373"/>
    </location>
</feature>
<dbReference type="InterPro" id="IPR036703">
    <property type="entry name" value="MOB_kinase_act_sf"/>
</dbReference>
<sequence length="506" mass="55497">MTTGVSPSSSPRLPSPPPFTEVQIGPQSPSVGESFGNDAEQLLGVAASDDGSTRRIRPGSKAATMAFGPPLIPLSQLDSPFQLQEHLMALYHHFTKPEDSDTVVPITRQVAIQLAEPPEGVDRSLWLYELCRFLTMKVNNLLIAFFAEDPPCSAQTCPEMRASEWQYLCAVHEPPKSCCAIDYCCHTLDWATNTLTSPKYFPSRLTLGSETAGGPQASMRHLTNIFRRLYRIFAHAWFQHRNVFWDVENNDGLYVFFKTVCDMFSLIPEDNYTIPPEAEGVDTTEPQLMEPIEGKRLTILRKEGGSPFGSLEGMGPSLDASTTTRRHKHSPSTGSHVGTITEAAEDNEDVAQASASLREVLKDSPEPRPESPVKAEIAAEEAVETPVESTEPAAAGQPTEEDPVDIAEETKNPEASSAEAKETAEQSVEQATEQPAEQPAEQSADENPEKDAEQSEERKVEESEETPAAETTEKFPESDDMTTDSVNQEAKNEPDTETETEPKTVS</sequence>
<evidence type="ECO:0000313" key="3">
    <source>
        <dbReference type="EMBL" id="OQE32315.1"/>
    </source>
</evidence>
<feature type="binding site" evidence="1">
    <location>
        <position position="152"/>
    </location>
    <ligand>
        <name>Zn(2+)</name>
        <dbReference type="ChEBI" id="CHEBI:29105"/>
    </ligand>
</feature>
<comment type="caution">
    <text evidence="3">The sequence shown here is derived from an EMBL/GenBank/DDBJ whole genome shotgun (WGS) entry which is preliminary data.</text>
</comment>
<dbReference type="Gene3D" id="1.20.140.30">
    <property type="entry name" value="MOB kinase activator"/>
    <property type="match status" value="1"/>
</dbReference>
<feature type="compositionally biased region" description="Basic and acidic residues" evidence="2">
    <location>
        <begin position="447"/>
        <end position="461"/>
    </location>
</feature>
<evidence type="ECO:0000256" key="2">
    <source>
        <dbReference type="SAM" id="MobiDB-lite"/>
    </source>
</evidence>
<dbReference type="PANTHER" id="PTHR22599">
    <property type="entry name" value="MPS ONE BINDER KINASE ACTIVATOR-LIKE MOB"/>
    <property type="match status" value="1"/>
</dbReference>
<feature type="region of interest" description="Disordered" evidence="2">
    <location>
        <begin position="303"/>
        <end position="342"/>
    </location>
</feature>
<evidence type="ECO:0000256" key="1">
    <source>
        <dbReference type="PIRSR" id="PIRSR605301-1"/>
    </source>
</evidence>
<accession>A0A1V6U167</accession>
<dbReference type="Pfam" id="PF03637">
    <property type="entry name" value="Mob1_phocein"/>
    <property type="match status" value="1"/>
</dbReference>
<name>A0A1V6U167_9EURO</name>
<dbReference type="STRING" id="303698.A0A1V6U167"/>
<keyword evidence="1" id="KW-0479">Metal-binding</keyword>
<keyword evidence="4" id="KW-1185">Reference proteome</keyword>
<dbReference type="InterPro" id="IPR005301">
    <property type="entry name" value="MOB_kinase_act_fam"/>
</dbReference>
<dbReference type="EMBL" id="MLKD01000001">
    <property type="protein sequence ID" value="OQE32315.1"/>
    <property type="molecule type" value="Genomic_DNA"/>
</dbReference>
<gene>
    <name evidence="3" type="ORF">PENSTE_c001G08822</name>
</gene>
<feature type="compositionally biased region" description="Low complexity" evidence="2">
    <location>
        <begin position="1"/>
        <end position="12"/>
    </location>
</feature>
<dbReference type="SUPFAM" id="SSF101152">
    <property type="entry name" value="Mob1/phocein"/>
    <property type="match status" value="1"/>
</dbReference>
<evidence type="ECO:0008006" key="5">
    <source>
        <dbReference type="Google" id="ProtNLM"/>
    </source>
</evidence>
<feature type="binding site" evidence="1">
    <location>
        <position position="157"/>
    </location>
    <ligand>
        <name>Zn(2+)</name>
        <dbReference type="ChEBI" id="CHEBI:29105"/>
    </ligand>
</feature>
<feature type="binding site" evidence="1">
    <location>
        <position position="240"/>
    </location>
    <ligand>
        <name>Zn(2+)</name>
        <dbReference type="ChEBI" id="CHEBI:29105"/>
    </ligand>
</feature>
<organism evidence="3 4">
    <name type="scientific">Penicillium steckii</name>
    <dbReference type="NCBI Taxonomy" id="303698"/>
    <lineage>
        <taxon>Eukaryota</taxon>
        <taxon>Fungi</taxon>
        <taxon>Dikarya</taxon>
        <taxon>Ascomycota</taxon>
        <taxon>Pezizomycotina</taxon>
        <taxon>Eurotiomycetes</taxon>
        <taxon>Eurotiomycetidae</taxon>
        <taxon>Eurotiales</taxon>
        <taxon>Aspergillaceae</taxon>
        <taxon>Penicillium</taxon>
    </lineage>
</organism>
<evidence type="ECO:0000313" key="4">
    <source>
        <dbReference type="Proteomes" id="UP000191285"/>
    </source>
</evidence>
<feature type="region of interest" description="Disordered" evidence="2">
    <location>
        <begin position="1"/>
        <end position="40"/>
    </location>
</feature>
<protein>
    <recommendedName>
        <fullName evidence="5">Mob1/phocein</fullName>
    </recommendedName>
</protein>
<proteinExistence type="predicted"/>
<dbReference type="Proteomes" id="UP000191285">
    <property type="component" value="Unassembled WGS sequence"/>
</dbReference>
<dbReference type="OrthoDB" id="10262609at2759"/>
<feature type="region of interest" description="Disordered" evidence="2">
    <location>
        <begin position="359"/>
        <end position="506"/>
    </location>
</feature>
<feature type="binding site" evidence="1">
    <location>
        <position position="235"/>
    </location>
    <ligand>
        <name>Zn(2+)</name>
        <dbReference type="ChEBI" id="CHEBI:29105"/>
    </ligand>
</feature>
<dbReference type="AlphaFoldDB" id="A0A1V6U167"/>
<reference evidence="4" key="1">
    <citation type="journal article" date="2017" name="Nat. Microbiol.">
        <title>Global analysis of biosynthetic gene clusters reveals vast potential of secondary metabolite production in Penicillium species.</title>
        <authorList>
            <person name="Nielsen J.C."/>
            <person name="Grijseels S."/>
            <person name="Prigent S."/>
            <person name="Ji B."/>
            <person name="Dainat J."/>
            <person name="Nielsen K.F."/>
            <person name="Frisvad J.C."/>
            <person name="Workman M."/>
            <person name="Nielsen J."/>
        </authorList>
    </citation>
    <scope>NUCLEOTIDE SEQUENCE [LARGE SCALE GENOMIC DNA]</scope>
    <source>
        <strain evidence="4">IBT 24891</strain>
    </source>
</reference>
<dbReference type="SMART" id="SM01388">
    <property type="entry name" value="Mob1_phocein"/>
    <property type="match status" value="1"/>
</dbReference>